<dbReference type="VEuPathDB" id="FungiDB:BO83DRAFT_193083"/>
<dbReference type="Proteomes" id="UP000246171">
    <property type="component" value="Unassembled WGS sequence"/>
</dbReference>
<evidence type="ECO:0000313" key="2">
    <source>
        <dbReference type="Proteomes" id="UP000246171"/>
    </source>
</evidence>
<reference evidence="1" key="1">
    <citation type="submission" date="2016-12" db="EMBL/GenBank/DDBJ databases">
        <title>The genomes of Aspergillus section Nigri reveals drivers in fungal speciation.</title>
        <authorList>
            <consortium name="DOE Joint Genome Institute"/>
            <person name="Vesth T.C."/>
            <person name="Nybo J."/>
            <person name="Theobald S."/>
            <person name="Brandl J."/>
            <person name="Frisvad J.C."/>
            <person name="Nielsen K.F."/>
            <person name="Lyhne E.K."/>
            <person name="Kogle M.E."/>
            <person name="Kuo A."/>
            <person name="Riley R."/>
            <person name="Clum A."/>
            <person name="Nolan M."/>
            <person name="Lipzen A."/>
            <person name="Salamov A."/>
            <person name="Henrissat B."/>
            <person name="Wiebenga A."/>
            <person name="De vries R.P."/>
            <person name="Grigoriev I.V."/>
            <person name="Mortensen U.H."/>
            <person name="Andersen M.R."/>
            <person name="Baker S.E."/>
        </authorList>
    </citation>
    <scope>NUCLEOTIDE SEQUENCE</scope>
    <source>
        <strain evidence="1">CBS 122712</strain>
    </source>
</reference>
<dbReference type="EMBL" id="MSFU01000048">
    <property type="protein sequence ID" value="PWY62139.1"/>
    <property type="molecule type" value="Genomic_DNA"/>
</dbReference>
<sequence>MLFFLSCITSVSSAYSSPGGLCSFNTVIDCFDGRRCGHANASEHVGGNKQLMITFPLLSRRLYRNPSLIERHHISQAAIHRLSASKASRLPLGLLIHEFVITIPPPTGWSNLPVSHR</sequence>
<dbReference type="RefSeq" id="XP_025382112.1">
    <property type="nucleotide sequence ID" value="XM_025526570.1"/>
</dbReference>
<organism evidence="1 2">
    <name type="scientific">Aspergillus eucalypticola (strain CBS 122712 / IBT 29274)</name>
    <dbReference type="NCBI Taxonomy" id="1448314"/>
    <lineage>
        <taxon>Eukaryota</taxon>
        <taxon>Fungi</taxon>
        <taxon>Dikarya</taxon>
        <taxon>Ascomycota</taxon>
        <taxon>Pezizomycotina</taxon>
        <taxon>Eurotiomycetes</taxon>
        <taxon>Eurotiomycetidae</taxon>
        <taxon>Eurotiales</taxon>
        <taxon>Aspergillaceae</taxon>
        <taxon>Aspergillus</taxon>
        <taxon>Aspergillus subgen. Circumdati</taxon>
    </lineage>
</organism>
<dbReference type="GeneID" id="37048532"/>
<evidence type="ECO:0000313" key="1">
    <source>
        <dbReference type="EMBL" id="PWY62139.1"/>
    </source>
</evidence>
<gene>
    <name evidence="1" type="ORF">BO83DRAFT_193083</name>
</gene>
<keyword evidence="2" id="KW-1185">Reference proteome</keyword>
<name>A0A317UL85_ASPEC</name>
<proteinExistence type="predicted"/>
<dbReference type="AlphaFoldDB" id="A0A317UL85"/>
<comment type="caution">
    <text evidence="1">The sequence shown here is derived from an EMBL/GenBank/DDBJ whole genome shotgun (WGS) entry which is preliminary data.</text>
</comment>
<accession>A0A317UL85</accession>
<protein>
    <submittedName>
        <fullName evidence="1">Uncharacterized protein</fullName>
    </submittedName>
</protein>